<evidence type="ECO:0000313" key="2">
    <source>
        <dbReference type="EMBL" id="SSX35522.1"/>
    </source>
</evidence>
<gene>
    <name evidence="1" type="primary">CSON010251</name>
</gene>
<name>A0A336LED5_CULSO</name>
<protein>
    <submittedName>
        <fullName evidence="1">CSON010251 protein</fullName>
    </submittedName>
</protein>
<dbReference type="VEuPathDB" id="VectorBase:CSON010251"/>
<accession>A0A336LED5</accession>
<reference evidence="1" key="1">
    <citation type="submission" date="2018-04" db="EMBL/GenBank/DDBJ databases">
        <authorList>
            <person name="Go L.Y."/>
            <person name="Mitchell J.A."/>
        </authorList>
    </citation>
    <scope>NUCLEOTIDE SEQUENCE</scope>
    <source>
        <tissue evidence="1">Whole organism</tissue>
    </source>
</reference>
<proteinExistence type="predicted"/>
<dbReference type="AlphaFoldDB" id="A0A336LED5"/>
<dbReference type="EMBL" id="UFQS01004130">
    <property type="protein sequence ID" value="SSX16196.1"/>
    <property type="molecule type" value="Genomic_DNA"/>
</dbReference>
<sequence>MSAQCNTRNKMMRIPLQRVDKKHSVKVNNFNLITLNIKINHHHYAQNPTAPNIVVHLFIERGATDFISAGNCFYRKYLIHYSNDTVK</sequence>
<reference evidence="2" key="2">
    <citation type="submission" date="2018-07" db="EMBL/GenBank/DDBJ databases">
        <authorList>
            <person name="Quirk P.G."/>
            <person name="Krulwich T.A."/>
        </authorList>
    </citation>
    <scope>NUCLEOTIDE SEQUENCE</scope>
</reference>
<evidence type="ECO:0000313" key="1">
    <source>
        <dbReference type="EMBL" id="SSX16196.1"/>
    </source>
</evidence>
<dbReference type="EMBL" id="UFQT01004130">
    <property type="protein sequence ID" value="SSX35522.1"/>
    <property type="molecule type" value="Genomic_DNA"/>
</dbReference>
<organism evidence="1">
    <name type="scientific">Culicoides sonorensis</name>
    <name type="common">Biting midge</name>
    <dbReference type="NCBI Taxonomy" id="179676"/>
    <lineage>
        <taxon>Eukaryota</taxon>
        <taxon>Metazoa</taxon>
        <taxon>Ecdysozoa</taxon>
        <taxon>Arthropoda</taxon>
        <taxon>Hexapoda</taxon>
        <taxon>Insecta</taxon>
        <taxon>Pterygota</taxon>
        <taxon>Neoptera</taxon>
        <taxon>Endopterygota</taxon>
        <taxon>Diptera</taxon>
        <taxon>Nematocera</taxon>
        <taxon>Chironomoidea</taxon>
        <taxon>Ceratopogonidae</taxon>
        <taxon>Ceratopogoninae</taxon>
        <taxon>Culicoides</taxon>
        <taxon>Monoculicoides</taxon>
    </lineage>
</organism>